<dbReference type="RefSeq" id="WP_268062485.1">
    <property type="nucleotide sequence ID" value="NZ_JAPQFJ010000019.1"/>
</dbReference>
<dbReference type="InterPro" id="IPR003593">
    <property type="entry name" value="AAA+_ATPase"/>
</dbReference>
<dbReference type="Pfam" id="PF00005">
    <property type="entry name" value="ABC_tran"/>
    <property type="match status" value="1"/>
</dbReference>
<evidence type="ECO:0000256" key="1">
    <source>
        <dbReference type="ARBA" id="ARBA00005417"/>
    </source>
</evidence>
<organism evidence="6 7">
    <name type="scientific">Clostridium brassicae</name>
    <dbReference type="NCBI Taxonomy" id="2999072"/>
    <lineage>
        <taxon>Bacteria</taxon>
        <taxon>Bacillati</taxon>
        <taxon>Bacillota</taxon>
        <taxon>Clostridia</taxon>
        <taxon>Eubacteriales</taxon>
        <taxon>Clostridiaceae</taxon>
        <taxon>Clostridium</taxon>
    </lineage>
</organism>
<evidence type="ECO:0000256" key="4">
    <source>
        <dbReference type="ARBA" id="ARBA00022840"/>
    </source>
</evidence>
<keyword evidence="4 6" id="KW-0067">ATP-binding</keyword>
<dbReference type="Gene3D" id="3.40.50.300">
    <property type="entry name" value="P-loop containing nucleotide triphosphate hydrolases"/>
    <property type="match status" value="1"/>
</dbReference>
<keyword evidence="7" id="KW-1185">Reference proteome</keyword>
<dbReference type="CDD" id="cd03214">
    <property type="entry name" value="ABC_Iron-Siderophores_B12_Hemin"/>
    <property type="match status" value="1"/>
</dbReference>
<dbReference type="SUPFAM" id="SSF52540">
    <property type="entry name" value="P-loop containing nucleoside triphosphate hydrolases"/>
    <property type="match status" value="1"/>
</dbReference>
<evidence type="ECO:0000313" key="7">
    <source>
        <dbReference type="Proteomes" id="UP001144612"/>
    </source>
</evidence>
<feature type="domain" description="ABC transporter" evidence="5">
    <location>
        <begin position="4"/>
        <end position="240"/>
    </location>
</feature>
<dbReference type="PANTHER" id="PTHR42734:SF6">
    <property type="entry name" value="MOLYBDATE IMPORT ATP-BINDING PROTEIN MOLC"/>
    <property type="match status" value="1"/>
</dbReference>
<dbReference type="InterPro" id="IPR027417">
    <property type="entry name" value="P-loop_NTPase"/>
</dbReference>
<protein>
    <submittedName>
        <fullName evidence="6">ABC transporter ATP-binding protein</fullName>
    </submittedName>
</protein>
<comment type="caution">
    <text evidence="6">The sequence shown here is derived from an EMBL/GenBank/DDBJ whole genome shotgun (WGS) entry which is preliminary data.</text>
</comment>
<dbReference type="PANTHER" id="PTHR42734">
    <property type="entry name" value="METAL TRANSPORT SYSTEM ATP-BINDING PROTEIN TM_0124-RELATED"/>
    <property type="match status" value="1"/>
</dbReference>
<dbReference type="InterPro" id="IPR017871">
    <property type="entry name" value="ABC_transporter-like_CS"/>
</dbReference>
<accession>A0ABT4DEH1</accession>
<evidence type="ECO:0000256" key="3">
    <source>
        <dbReference type="ARBA" id="ARBA00022741"/>
    </source>
</evidence>
<dbReference type="InterPro" id="IPR003439">
    <property type="entry name" value="ABC_transporter-like_ATP-bd"/>
</dbReference>
<evidence type="ECO:0000313" key="6">
    <source>
        <dbReference type="EMBL" id="MCY6960048.1"/>
    </source>
</evidence>
<evidence type="ECO:0000259" key="5">
    <source>
        <dbReference type="PROSITE" id="PS50893"/>
    </source>
</evidence>
<keyword evidence="2" id="KW-0813">Transport</keyword>
<dbReference type="InterPro" id="IPR050153">
    <property type="entry name" value="Metal_Ion_Import_ABC"/>
</dbReference>
<dbReference type="Proteomes" id="UP001144612">
    <property type="component" value="Unassembled WGS sequence"/>
</dbReference>
<dbReference type="EMBL" id="JAPQFJ010000019">
    <property type="protein sequence ID" value="MCY6960048.1"/>
    <property type="molecule type" value="Genomic_DNA"/>
</dbReference>
<gene>
    <name evidence="6" type="ORF">OW729_15615</name>
</gene>
<dbReference type="GO" id="GO:0005524">
    <property type="term" value="F:ATP binding"/>
    <property type="evidence" value="ECO:0007669"/>
    <property type="project" value="UniProtKB-KW"/>
</dbReference>
<name>A0ABT4DEH1_9CLOT</name>
<dbReference type="PROSITE" id="PS00211">
    <property type="entry name" value="ABC_TRANSPORTER_1"/>
    <property type="match status" value="1"/>
</dbReference>
<sequence>MDLLNVENISFSYESRQILKDISFSVEEGNICGILGQNGTGKTTLLKCIHGLLKPKHGNVLIKGKSVHSMNCKERARNISTVPQNINIIFSYTVLDVVLMAKVSKVNLFTSPSKEDEKEVIKILNSLEIGHLSDKRFNELSGGEKQMVLIARAMYQDTPIILLDEPTAHLDYKNQIMIMDTIKDIVNKKNLTAIINIHDPNLALNYCDNIIMIKSGRVLIKGKTSDIICENYLSNLYDMPVLVDKTQNGRSVVVPFSA</sequence>
<reference evidence="6" key="1">
    <citation type="submission" date="2022-12" db="EMBL/GenBank/DDBJ databases">
        <title>Clostridium sp. nov., isolated from industrial wastewater.</title>
        <authorList>
            <person name="Jiayan W."/>
        </authorList>
    </citation>
    <scope>NUCLEOTIDE SEQUENCE</scope>
    <source>
        <strain evidence="6">ZC22-4</strain>
    </source>
</reference>
<keyword evidence="3" id="KW-0547">Nucleotide-binding</keyword>
<evidence type="ECO:0000256" key="2">
    <source>
        <dbReference type="ARBA" id="ARBA00022448"/>
    </source>
</evidence>
<dbReference type="PROSITE" id="PS50893">
    <property type="entry name" value="ABC_TRANSPORTER_2"/>
    <property type="match status" value="1"/>
</dbReference>
<comment type="similarity">
    <text evidence="1">Belongs to the ABC transporter superfamily.</text>
</comment>
<proteinExistence type="inferred from homology"/>
<dbReference type="SMART" id="SM00382">
    <property type="entry name" value="AAA"/>
    <property type="match status" value="1"/>
</dbReference>